<dbReference type="Pfam" id="PF00005">
    <property type="entry name" value="ABC_tran"/>
    <property type="match status" value="1"/>
</dbReference>
<evidence type="ECO:0000256" key="6">
    <source>
        <dbReference type="ARBA" id="ARBA00022801"/>
    </source>
</evidence>
<dbReference type="Proteomes" id="UP000318483">
    <property type="component" value="Plasmid unnamed4"/>
</dbReference>
<gene>
    <name evidence="15" type="ORF">FPZ52_18270</name>
</gene>
<dbReference type="Pfam" id="PF00664">
    <property type="entry name" value="ABC_membrane"/>
    <property type="match status" value="1"/>
</dbReference>
<dbReference type="PROSITE" id="PS50990">
    <property type="entry name" value="PEPTIDASE_C39"/>
    <property type="match status" value="1"/>
</dbReference>
<evidence type="ECO:0000256" key="3">
    <source>
        <dbReference type="ARBA" id="ARBA00022475"/>
    </source>
</evidence>
<name>A0A5B8J1U3_9RHOB</name>
<dbReference type="InterPro" id="IPR003439">
    <property type="entry name" value="ABC_transporter-like_ATP-bd"/>
</dbReference>
<dbReference type="PANTHER" id="PTHR43394">
    <property type="entry name" value="ATP-DEPENDENT PERMEASE MDL1, MITOCHONDRIAL"/>
    <property type="match status" value="1"/>
</dbReference>
<dbReference type="GO" id="GO:0005886">
    <property type="term" value="C:plasma membrane"/>
    <property type="evidence" value="ECO:0007669"/>
    <property type="project" value="UniProtKB-SubCell"/>
</dbReference>
<keyword evidence="4 11" id="KW-0812">Transmembrane</keyword>
<evidence type="ECO:0000313" key="16">
    <source>
        <dbReference type="Proteomes" id="UP000318483"/>
    </source>
</evidence>
<dbReference type="FunFam" id="3.40.50.300:FF:000299">
    <property type="entry name" value="ABC transporter ATP-binding protein/permease"/>
    <property type="match status" value="1"/>
</dbReference>
<dbReference type="InterPro" id="IPR017750">
    <property type="entry name" value="ATPase_T1SS"/>
</dbReference>
<feature type="domain" description="Peptidase C39" evidence="14">
    <location>
        <begin position="41"/>
        <end position="163"/>
    </location>
</feature>
<evidence type="ECO:0000256" key="9">
    <source>
        <dbReference type="ARBA" id="ARBA00023136"/>
    </source>
</evidence>
<feature type="compositionally biased region" description="Basic and acidic residues" evidence="10">
    <location>
        <begin position="8"/>
        <end position="24"/>
    </location>
</feature>
<keyword evidence="9 11" id="KW-0472">Membrane</keyword>
<evidence type="ECO:0000256" key="4">
    <source>
        <dbReference type="ARBA" id="ARBA00022692"/>
    </source>
</evidence>
<dbReference type="InterPro" id="IPR005074">
    <property type="entry name" value="Peptidase_C39"/>
</dbReference>
<feature type="transmembrane region" description="Helical" evidence="11">
    <location>
        <begin position="447"/>
        <end position="472"/>
    </location>
</feature>
<protein>
    <submittedName>
        <fullName evidence="15">Type I secretion system permease/ATPase</fullName>
    </submittedName>
</protein>
<dbReference type="SUPFAM" id="SSF52540">
    <property type="entry name" value="P-loop containing nucleoside triphosphate hydrolases"/>
    <property type="match status" value="1"/>
</dbReference>
<keyword evidence="3" id="KW-1003">Cell membrane</keyword>
<sequence>MRKHHERKIIASEGRKPAQEGDKARVAPATVARTKQKWDFATGVPDPLAAALVEAMRLAGREIGVDTLLAGQALPVDGRLTPALACTAAQRHGFRARLTRRKLSDLPDAVFPCVLFLNGRDACVLTGVSAGKAQVIWPTRSTDPLDIPTNELTEAYAGHALLLRVESITKTTTADPASSKRHWYWGVATKFWPDYAQVVVASALINLLALVVPIFTMNVYDRVFPNAAITTLWSLVTGVTIALVFDALLKWLRSAVVDRAGRQVDQAVSAEIFRHVADLKLESRTMASGTLMNTLKDYEQVRDFFSSQTVATLTDLCFTVLFIAVIAYIGGPLALPPAIALGLVLVMGVVILWPLRTASNQSRQTQGQKNAVAVEAISELEALKAIAGQGRMQSRWEHQVAESAKSNEKSRRLALFATTVTGLAQQLSSIGIVIIGVYLALEGQLTMGAVIAAMILSGRALAPTAMLASLFVRASFAFSTLKSLNQIMSLPSDSGDTGQINAEIDQGGYTLQRVSLQYPQSQVASLQDISLNIAGNERVALIGPIGAGKTSLARILAGLFAPTDGLVLLDGLNIAQLGAARMRRDVQLVTQDPVLFSGTLAENIAFGAPHATGEDVLHAARISGVDRIAAKHPDGFAMQISERGRNLSGGQRQLIALARALLTRPRVLILDEPTSAMDQQSEKLFIQSVTRAMMERPMTLIISTHRMGLLALCDRVILLDGGKVVQDGPKANVLASLAGNRGSAE</sequence>
<dbReference type="GO" id="GO:0006508">
    <property type="term" value="P:proteolysis"/>
    <property type="evidence" value="ECO:0007669"/>
    <property type="project" value="InterPro"/>
</dbReference>
<keyword evidence="6" id="KW-0378">Hydrolase</keyword>
<evidence type="ECO:0000256" key="10">
    <source>
        <dbReference type="SAM" id="MobiDB-lite"/>
    </source>
</evidence>
<evidence type="ECO:0000259" key="14">
    <source>
        <dbReference type="PROSITE" id="PS50990"/>
    </source>
</evidence>
<dbReference type="GO" id="GO:0015421">
    <property type="term" value="F:ABC-type oligopeptide transporter activity"/>
    <property type="evidence" value="ECO:0007669"/>
    <property type="project" value="TreeGrafter"/>
</dbReference>
<dbReference type="GO" id="GO:0016887">
    <property type="term" value="F:ATP hydrolysis activity"/>
    <property type="evidence" value="ECO:0007669"/>
    <property type="project" value="InterPro"/>
</dbReference>
<dbReference type="Gene3D" id="3.90.70.10">
    <property type="entry name" value="Cysteine proteinases"/>
    <property type="match status" value="1"/>
</dbReference>
<organism evidence="15 16">
    <name type="scientific">Qingshengfaniella alkalisoli</name>
    <dbReference type="NCBI Taxonomy" id="2599296"/>
    <lineage>
        <taxon>Bacteria</taxon>
        <taxon>Pseudomonadati</taxon>
        <taxon>Pseudomonadota</taxon>
        <taxon>Alphaproteobacteria</taxon>
        <taxon>Rhodobacterales</taxon>
        <taxon>Paracoccaceae</taxon>
        <taxon>Qingshengfaniella</taxon>
    </lineage>
</organism>
<dbReference type="InterPro" id="IPR036640">
    <property type="entry name" value="ABC1_TM_sf"/>
</dbReference>
<dbReference type="InterPro" id="IPR027417">
    <property type="entry name" value="P-loop_NTPase"/>
</dbReference>
<dbReference type="PANTHER" id="PTHR43394:SF1">
    <property type="entry name" value="ATP-BINDING CASSETTE SUB-FAMILY B MEMBER 10, MITOCHONDRIAL"/>
    <property type="match status" value="1"/>
</dbReference>
<dbReference type="InterPro" id="IPR017871">
    <property type="entry name" value="ABC_transporter-like_CS"/>
</dbReference>
<proteinExistence type="predicted"/>
<keyword evidence="5" id="KW-0547">Nucleotide-binding</keyword>
<evidence type="ECO:0000259" key="13">
    <source>
        <dbReference type="PROSITE" id="PS50929"/>
    </source>
</evidence>
<dbReference type="EMBL" id="CP042265">
    <property type="protein sequence ID" value="QDY71733.1"/>
    <property type="molecule type" value="Genomic_DNA"/>
</dbReference>
<dbReference type="PROSITE" id="PS00211">
    <property type="entry name" value="ABC_TRANSPORTER_1"/>
    <property type="match status" value="1"/>
</dbReference>
<feature type="transmembrane region" description="Helical" evidence="11">
    <location>
        <begin position="335"/>
        <end position="355"/>
    </location>
</feature>
<feature type="transmembrane region" description="Helical" evidence="11">
    <location>
        <begin position="413"/>
        <end position="441"/>
    </location>
</feature>
<dbReference type="OrthoDB" id="9808328at2"/>
<dbReference type="KEGG" id="lit:FPZ52_18270"/>
<evidence type="ECO:0000259" key="12">
    <source>
        <dbReference type="PROSITE" id="PS50893"/>
    </source>
</evidence>
<dbReference type="SUPFAM" id="SSF90123">
    <property type="entry name" value="ABC transporter transmembrane region"/>
    <property type="match status" value="1"/>
</dbReference>
<feature type="transmembrane region" description="Helical" evidence="11">
    <location>
        <begin position="198"/>
        <end position="220"/>
    </location>
</feature>
<dbReference type="InterPro" id="IPR039421">
    <property type="entry name" value="Type_1_exporter"/>
</dbReference>
<evidence type="ECO:0000256" key="1">
    <source>
        <dbReference type="ARBA" id="ARBA00004651"/>
    </source>
</evidence>
<dbReference type="AlphaFoldDB" id="A0A5B8J1U3"/>
<evidence type="ECO:0000256" key="5">
    <source>
        <dbReference type="ARBA" id="ARBA00022741"/>
    </source>
</evidence>
<keyword evidence="8 11" id="KW-1133">Transmembrane helix</keyword>
<dbReference type="Gene3D" id="1.20.1560.10">
    <property type="entry name" value="ABC transporter type 1, transmembrane domain"/>
    <property type="match status" value="1"/>
</dbReference>
<feature type="domain" description="ABC transporter" evidence="12">
    <location>
        <begin position="511"/>
        <end position="745"/>
    </location>
</feature>
<dbReference type="GO" id="GO:0008233">
    <property type="term" value="F:peptidase activity"/>
    <property type="evidence" value="ECO:0007669"/>
    <property type="project" value="InterPro"/>
</dbReference>
<feature type="region of interest" description="Disordered" evidence="10">
    <location>
        <begin position="1"/>
        <end position="24"/>
    </location>
</feature>
<dbReference type="Gene3D" id="3.40.50.300">
    <property type="entry name" value="P-loop containing nucleotide triphosphate hydrolases"/>
    <property type="match status" value="1"/>
</dbReference>
<dbReference type="PROSITE" id="PS50929">
    <property type="entry name" value="ABC_TM1F"/>
    <property type="match status" value="1"/>
</dbReference>
<feature type="domain" description="ABC transmembrane type-1" evidence="13">
    <location>
        <begin position="198"/>
        <end position="471"/>
    </location>
</feature>
<evidence type="ECO:0000256" key="11">
    <source>
        <dbReference type="SAM" id="Phobius"/>
    </source>
</evidence>
<dbReference type="InterPro" id="IPR003593">
    <property type="entry name" value="AAA+_ATPase"/>
</dbReference>
<evidence type="ECO:0000313" key="15">
    <source>
        <dbReference type="EMBL" id="QDY71733.1"/>
    </source>
</evidence>
<dbReference type="PROSITE" id="PS50893">
    <property type="entry name" value="ABC_TRANSPORTER_2"/>
    <property type="match status" value="1"/>
</dbReference>
<evidence type="ECO:0000256" key="2">
    <source>
        <dbReference type="ARBA" id="ARBA00022448"/>
    </source>
</evidence>
<keyword evidence="2" id="KW-0813">Transport</keyword>
<dbReference type="CDD" id="cd18587">
    <property type="entry name" value="ABC_6TM_LapB_like"/>
    <property type="match status" value="1"/>
</dbReference>
<geneLocation type="plasmid" evidence="15 16">
    <name>unnamed4</name>
</geneLocation>
<dbReference type="InterPro" id="IPR011527">
    <property type="entry name" value="ABC1_TM_dom"/>
</dbReference>
<feature type="transmembrane region" description="Helical" evidence="11">
    <location>
        <begin position="310"/>
        <end position="329"/>
    </location>
</feature>
<comment type="subcellular location">
    <subcellularLocation>
        <location evidence="1">Cell membrane</location>
        <topology evidence="1">Multi-pass membrane protein</topology>
    </subcellularLocation>
</comment>
<feature type="transmembrane region" description="Helical" evidence="11">
    <location>
        <begin position="232"/>
        <end position="252"/>
    </location>
</feature>
<evidence type="ECO:0000256" key="7">
    <source>
        <dbReference type="ARBA" id="ARBA00022840"/>
    </source>
</evidence>
<evidence type="ECO:0000256" key="8">
    <source>
        <dbReference type="ARBA" id="ARBA00022989"/>
    </source>
</evidence>
<dbReference type="NCBIfam" id="TIGR03375">
    <property type="entry name" value="type_I_sec_LssB"/>
    <property type="match status" value="1"/>
</dbReference>
<keyword evidence="15" id="KW-0614">Plasmid</keyword>
<dbReference type="SMART" id="SM00382">
    <property type="entry name" value="AAA"/>
    <property type="match status" value="1"/>
</dbReference>
<keyword evidence="7" id="KW-0067">ATP-binding</keyword>
<reference evidence="15 16" key="1">
    <citation type="submission" date="2019-07" db="EMBL/GenBank/DDBJ databases">
        <title>Litoreibacter alkalisoli sp. nov., isolated from saline-alkaline soil.</title>
        <authorList>
            <person name="Wang S."/>
            <person name="Xu L."/>
            <person name="Xing Y.-T."/>
            <person name="Sun J.-Q."/>
        </authorList>
    </citation>
    <scope>NUCLEOTIDE SEQUENCE [LARGE SCALE GENOMIC DNA]</scope>
    <source>
        <strain evidence="15 16">LN3S51</strain>
        <plasmid evidence="15 16">unnamed4</plasmid>
    </source>
</reference>
<accession>A0A5B8J1U3</accession>
<dbReference type="GO" id="GO:0005524">
    <property type="term" value="F:ATP binding"/>
    <property type="evidence" value="ECO:0007669"/>
    <property type="project" value="UniProtKB-KW"/>
</dbReference>
<keyword evidence="16" id="KW-1185">Reference proteome</keyword>